<dbReference type="GO" id="GO:0016020">
    <property type="term" value="C:membrane"/>
    <property type="evidence" value="ECO:0007669"/>
    <property type="project" value="InterPro"/>
</dbReference>
<gene>
    <name evidence="1" type="ORF">A3D03_04475</name>
</gene>
<sequence length="377" mass="42440">MEDKQISVKKAAELIKVTPHYIRKLLREKKIDGEQNAESGRWTVDTASLEKFRGTDLYKQDVELLAKQMTISIKEAVEDVEENFDCDIISYISLPTAPQTAPFAMIDQNSCIFLDDLLYNQKEVYKKGTDGKKYQRIGLFLHSSGGILEAAIKFVDIIRQYANEYYVIVPLMAKSAATAMTLMADKIFLTSLSELGPVDPIVQSPTNPNINVPASAIDNFLEYYRQKNKDANNTSTKPAEIDPILQKKLEDGIDLYLLGAHKTAVKFSVQEIEKALREHAMKNTIDEGKIKEAIKEFTEAHASHSYPITYPTLNKFGIGEKITDDTQLKAVKTLMIVYQQFMANSNIVKLIGNRDENKNVIVTPVNPVQQIPTRTSL</sequence>
<dbReference type="STRING" id="1798384.A3D03_04475"/>
<dbReference type="SUPFAM" id="SSF52096">
    <property type="entry name" value="ClpP/crotonase"/>
    <property type="match status" value="1"/>
</dbReference>
<dbReference type="PANTHER" id="PTHR35984">
    <property type="entry name" value="PERIPLASMIC SERINE PROTEASE"/>
    <property type="match status" value="1"/>
</dbReference>
<reference evidence="1 2" key="1">
    <citation type="journal article" date="2016" name="Nat. Commun.">
        <title>Thousands of microbial genomes shed light on interconnected biogeochemical processes in an aquifer system.</title>
        <authorList>
            <person name="Anantharaman K."/>
            <person name="Brown C.T."/>
            <person name="Hug L.A."/>
            <person name="Sharon I."/>
            <person name="Castelle C.J."/>
            <person name="Probst A.J."/>
            <person name="Thomas B.C."/>
            <person name="Singh A."/>
            <person name="Wilkins M.J."/>
            <person name="Karaoz U."/>
            <person name="Brodie E.L."/>
            <person name="Williams K.H."/>
            <person name="Hubbard S.S."/>
            <person name="Banfield J.F."/>
        </authorList>
    </citation>
    <scope>NUCLEOTIDE SEQUENCE [LARGE SCALE GENOMIC DNA]</scope>
</reference>
<dbReference type="PANTHER" id="PTHR35984:SF1">
    <property type="entry name" value="PERIPLASMIC SERINE PROTEASE"/>
    <property type="match status" value="1"/>
</dbReference>
<organism evidence="1 2">
    <name type="scientific">Candidatus Gottesmanbacteria bacterium RIFCSPHIGHO2_02_FULL_40_13</name>
    <dbReference type="NCBI Taxonomy" id="1798384"/>
    <lineage>
        <taxon>Bacteria</taxon>
        <taxon>Candidatus Gottesmaniibacteriota</taxon>
    </lineage>
</organism>
<dbReference type="EMBL" id="MFJN01000019">
    <property type="protein sequence ID" value="OGG21628.1"/>
    <property type="molecule type" value="Genomic_DNA"/>
</dbReference>
<evidence type="ECO:0000313" key="2">
    <source>
        <dbReference type="Proteomes" id="UP000177092"/>
    </source>
</evidence>
<name>A0A1F6AAA3_9BACT</name>
<dbReference type="Gene3D" id="3.90.226.10">
    <property type="entry name" value="2-enoyl-CoA Hydratase, Chain A, domain 1"/>
    <property type="match status" value="1"/>
</dbReference>
<dbReference type="Pfam" id="PF01972">
    <property type="entry name" value="SDH_protease"/>
    <property type="match status" value="1"/>
</dbReference>
<accession>A0A1F6AAA3</accession>
<dbReference type="InterPro" id="IPR029045">
    <property type="entry name" value="ClpP/crotonase-like_dom_sf"/>
</dbReference>
<dbReference type="InterPro" id="IPR002825">
    <property type="entry name" value="Pept_S49_ser-pept_pro"/>
</dbReference>
<proteinExistence type="predicted"/>
<evidence type="ECO:0000313" key="1">
    <source>
        <dbReference type="EMBL" id="OGG21628.1"/>
    </source>
</evidence>
<protein>
    <submittedName>
        <fullName evidence="1">Uncharacterized protein</fullName>
    </submittedName>
</protein>
<comment type="caution">
    <text evidence="1">The sequence shown here is derived from an EMBL/GenBank/DDBJ whole genome shotgun (WGS) entry which is preliminary data.</text>
</comment>
<dbReference type="Proteomes" id="UP000177092">
    <property type="component" value="Unassembled WGS sequence"/>
</dbReference>
<dbReference type="AlphaFoldDB" id="A0A1F6AAA3"/>